<evidence type="ECO:0000313" key="2">
    <source>
        <dbReference type="Proteomes" id="UP001162880"/>
    </source>
</evidence>
<sequence>MFEPGAMRLSLVYATLQFRLVLTARTDIPSGQLLADMISAHASMPRDQQLAPPPETLGVVQAFPRMTPGQVLEIKGELQVPLAAVRPLQRNGASFMVPLVRLALVGEDDPTLPHLELGFVFTVGLAGEGPALAPLRLDAGPRQITGLAGREIEPARRTVLLALDPARATG</sequence>
<name>A0ABT0B223_9SPHN</name>
<reference evidence="1" key="1">
    <citation type="submission" date="2022-03" db="EMBL/GenBank/DDBJ databases">
        <title>Identification of a novel bacterium isolated from mangrove sediments.</title>
        <authorList>
            <person name="Pan X."/>
        </authorList>
    </citation>
    <scope>NUCLEOTIDE SEQUENCE</scope>
    <source>
        <strain evidence="1">B2580</strain>
    </source>
</reference>
<proteinExistence type="predicted"/>
<keyword evidence="2" id="KW-1185">Reference proteome</keyword>
<protein>
    <submittedName>
        <fullName evidence="1">Uncharacterized protein</fullName>
    </submittedName>
</protein>
<comment type="caution">
    <text evidence="1">The sequence shown here is derived from an EMBL/GenBank/DDBJ whole genome shotgun (WGS) entry which is preliminary data.</text>
</comment>
<dbReference type="EMBL" id="JALHLE010000013">
    <property type="protein sequence ID" value="MCJ2178965.1"/>
    <property type="molecule type" value="Genomic_DNA"/>
</dbReference>
<gene>
    <name evidence="1" type="ORF">MTR64_10345</name>
</gene>
<accession>A0ABT0B223</accession>
<dbReference type="Proteomes" id="UP001162880">
    <property type="component" value="Unassembled WGS sequence"/>
</dbReference>
<organism evidence="1 2">
    <name type="scientific">Novosphingobium album</name>
    <name type="common">ex Hu et al. 2023</name>
    <dbReference type="NCBI Taxonomy" id="2930093"/>
    <lineage>
        <taxon>Bacteria</taxon>
        <taxon>Pseudomonadati</taxon>
        <taxon>Pseudomonadota</taxon>
        <taxon>Alphaproteobacteria</taxon>
        <taxon>Sphingomonadales</taxon>
        <taxon>Sphingomonadaceae</taxon>
        <taxon>Novosphingobium</taxon>
    </lineage>
</organism>
<evidence type="ECO:0000313" key="1">
    <source>
        <dbReference type="EMBL" id="MCJ2178965.1"/>
    </source>
</evidence>
<dbReference type="RefSeq" id="WP_243993493.1">
    <property type="nucleotide sequence ID" value="NZ_JALHLE010000013.1"/>
</dbReference>